<dbReference type="PROSITE" id="PS51186">
    <property type="entry name" value="GNAT"/>
    <property type="match status" value="1"/>
</dbReference>
<organism evidence="3 4">
    <name type="scientific">Methylocapsa polymorpha</name>
    <dbReference type="NCBI Taxonomy" id="3080828"/>
    <lineage>
        <taxon>Bacteria</taxon>
        <taxon>Pseudomonadati</taxon>
        <taxon>Pseudomonadota</taxon>
        <taxon>Alphaproteobacteria</taxon>
        <taxon>Hyphomicrobiales</taxon>
        <taxon>Beijerinckiaceae</taxon>
        <taxon>Methylocapsa</taxon>
    </lineage>
</organism>
<gene>
    <name evidence="3" type="ORF">RZS28_06745</name>
</gene>
<reference evidence="3 4" key="1">
    <citation type="submission" date="2023-10" db="EMBL/GenBank/DDBJ databases">
        <title>Novel methanotroph of the genus Methylocapsa from a subarctic wetland.</title>
        <authorList>
            <person name="Belova S.E."/>
            <person name="Oshkin I.Y."/>
            <person name="Miroshnikov K."/>
            <person name="Dedysh S.N."/>
        </authorList>
    </citation>
    <scope>NUCLEOTIDE SEQUENCE [LARGE SCALE GENOMIC DNA]</scope>
    <source>
        <strain evidence="3 4">RX1</strain>
    </source>
</reference>
<evidence type="ECO:0000256" key="1">
    <source>
        <dbReference type="SAM" id="MobiDB-lite"/>
    </source>
</evidence>
<keyword evidence="4" id="KW-1185">Reference proteome</keyword>
<dbReference type="EMBL" id="CP136862">
    <property type="protein sequence ID" value="WOJ90978.1"/>
    <property type="molecule type" value="Genomic_DNA"/>
</dbReference>
<dbReference type="InterPro" id="IPR000182">
    <property type="entry name" value="GNAT_dom"/>
</dbReference>
<dbReference type="PANTHER" id="PTHR43617:SF34">
    <property type="entry name" value="PUTATIVE-RELATED"/>
    <property type="match status" value="1"/>
</dbReference>
<accession>A0ABZ0HW98</accession>
<evidence type="ECO:0000313" key="3">
    <source>
        <dbReference type="EMBL" id="WOJ90978.1"/>
    </source>
</evidence>
<dbReference type="Proteomes" id="UP001626536">
    <property type="component" value="Chromosome"/>
</dbReference>
<evidence type="ECO:0000259" key="2">
    <source>
        <dbReference type="PROSITE" id="PS51186"/>
    </source>
</evidence>
<dbReference type="Gene3D" id="3.40.630.30">
    <property type="match status" value="1"/>
</dbReference>
<dbReference type="PANTHER" id="PTHR43617">
    <property type="entry name" value="L-AMINO ACID N-ACETYLTRANSFERASE"/>
    <property type="match status" value="1"/>
</dbReference>
<proteinExistence type="predicted"/>
<feature type="domain" description="N-acetyltransferase" evidence="2">
    <location>
        <begin position="13"/>
        <end position="190"/>
    </location>
</feature>
<feature type="region of interest" description="Disordered" evidence="1">
    <location>
        <begin position="1"/>
        <end position="20"/>
    </location>
</feature>
<dbReference type="RefSeq" id="WP_407340567.1">
    <property type="nucleotide sequence ID" value="NZ_CP136862.1"/>
</dbReference>
<dbReference type="InterPro" id="IPR050276">
    <property type="entry name" value="MshD_Acetyltransferase"/>
</dbReference>
<name>A0ABZ0HW98_9HYPH</name>
<sequence>MLQSKRSAKDRDVTPELLGPSDYQALAEHLSRQSAESDRFGLADHLPFSGAADAQDPALRARRLSQWARGPNEPGWQRTWAVRNGGVGPIVGHLDLTGPEFKAELHRARVILGVEAAYRRRGVGERLLREAIAFARDAGLAWLDLWVFAHNAPALALYRKIGFVEIGRFPDQFRTRQMSIDDIAMAFRLDPHLPHGVFPTVSR</sequence>
<dbReference type="Pfam" id="PF00583">
    <property type="entry name" value="Acetyltransf_1"/>
    <property type="match status" value="1"/>
</dbReference>
<evidence type="ECO:0000313" key="4">
    <source>
        <dbReference type="Proteomes" id="UP001626536"/>
    </source>
</evidence>
<protein>
    <submittedName>
        <fullName evidence="3">GNAT family N-acetyltransferase</fullName>
    </submittedName>
</protein>
<dbReference type="SUPFAM" id="SSF55729">
    <property type="entry name" value="Acyl-CoA N-acyltransferases (Nat)"/>
    <property type="match status" value="1"/>
</dbReference>
<dbReference type="InterPro" id="IPR016181">
    <property type="entry name" value="Acyl_CoA_acyltransferase"/>
</dbReference>
<dbReference type="CDD" id="cd04301">
    <property type="entry name" value="NAT_SF"/>
    <property type="match status" value="1"/>
</dbReference>